<dbReference type="CDD" id="cd06225">
    <property type="entry name" value="HAMP"/>
    <property type="match status" value="1"/>
</dbReference>
<evidence type="ECO:0000256" key="11">
    <source>
        <dbReference type="ARBA" id="ARBA00023136"/>
    </source>
</evidence>
<evidence type="ECO:0000256" key="1">
    <source>
        <dbReference type="ARBA" id="ARBA00000085"/>
    </source>
</evidence>
<dbReference type="GO" id="GO:0005524">
    <property type="term" value="F:ATP binding"/>
    <property type="evidence" value="ECO:0007669"/>
    <property type="project" value="UniProtKB-KW"/>
</dbReference>
<evidence type="ECO:0000256" key="2">
    <source>
        <dbReference type="ARBA" id="ARBA00004651"/>
    </source>
</evidence>
<keyword evidence="15" id="KW-1185">Reference proteome</keyword>
<dbReference type="InterPro" id="IPR003660">
    <property type="entry name" value="HAMP_dom"/>
</dbReference>
<name>A0AA40SYW8_9NOST</name>
<keyword evidence="8" id="KW-0418">Kinase</keyword>
<feature type="transmembrane region" description="Helical" evidence="12">
    <location>
        <begin position="213"/>
        <end position="237"/>
    </location>
</feature>
<evidence type="ECO:0000256" key="5">
    <source>
        <dbReference type="ARBA" id="ARBA00022553"/>
    </source>
</evidence>
<dbReference type="Pfam" id="PF00672">
    <property type="entry name" value="HAMP"/>
    <property type="match status" value="1"/>
</dbReference>
<dbReference type="InterPro" id="IPR050398">
    <property type="entry name" value="HssS/ArlS-like"/>
</dbReference>
<accession>A0AA40SYW8</accession>
<dbReference type="EC" id="2.7.13.3" evidence="3"/>
<evidence type="ECO:0000256" key="4">
    <source>
        <dbReference type="ARBA" id="ARBA00022475"/>
    </source>
</evidence>
<keyword evidence="4" id="KW-1003">Cell membrane</keyword>
<dbReference type="EMBL" id="VJXY01000018">
    <property type="protein sequence ID" value="MBD6617630.1"/>
    <property type="molecule type" value="Genomic_DNA"/>
</dbReference>
<dbReference type="GO" id="GO:0000160">
    <property type="term" value="P:phosphorelay signal transduction system"/>
    <property type="evidence" value="ECO:0007669"/>
    <property type="project" value="UniProtKB-KW"/>
</dbReference>
<protein>
    <recommendedName>
        <fullName evidence="3">histidine kinase</fullName>
        <ecNumber evidence="3">2.7.13.3</ecNumber>
    </recommendedName>
</protein>
<keyword evidence="7" id="KW-0547">Nucleotide-binding</keyword>
<dbReference type="SUPFAM" id="SSF158472">
    <property type="entry name" value="HAMP domain-like"/>
    <property type="match status" value="1"/>
</dbReference>
<evidence type="ECO:0000256" key="8">
    <source>
        <dbReference type="ARBA" id="ARBA00022777"/>
    </source>
</evidence>
<dbReference type="SMART" id="SM00304">
    <property type="entry name" value="HAMP"/>
    <property type="match status" value="1"/>
</dbReference>
<comment type="subcellular location">
    <subcellularLocation>
        <location evidence="2">Cell membrane</location>
        <topology evidence="2">Multi-pass membrane protein</topology>
    </subcellularLocation>
</comment>
<evidence type="ECO:0000256" key="10">
    <source>
        <dbReference type="ARBA" id="ARBA00023012"/>
    </source>
</evidence>
<dbReference type="Gene3D" id="6.10.340.10">
    <property type="match status" value="1"/>
</dbReference>
<dbReference type="Proteomes" id="UP001165986">
    <property type="component" value="Unassembled WGS sequence"/>
</dbReference>
<dbReference type="PANTHER" id="PTHR45528:SF1">
    <property type="entry name" value="SENSOR HISTIDINE KINASE CPXA"/>
    <property type="match status" value="1"/>
</dbReference>
<proteinExistence type="predicted"/>
<dbReference type="InterPro" id="IPR021796">
    <property type="entry name" value="Tll0287-like_dom"/>
</dbReference>
<gene>
    <name evidence="14" type="ORF">FNW02_17790</name>
</gene>
<evidence type="ECO:0000256" key="12">
    <source>
        <dbReference type="SAM" id="Phobius"/>
    </source>
</evidence>
<dbReference type="PROSITE" id="PS50885">
    <property type="entry name" value="HAMP"/>
    <property type="match status" value="1"/>
</dbReference>
<evidence type="ECO:0000256" key="9">
    <source>
        <dbReference type="ARBA" id="ARBA00022840"/>
    </source>
</evidence>
<feature type="domain" description="HAMP" evidence="13">
    <location>
        <begin position="239"/>
        <end position="291"/>
    </location>
</feature>
<keyword evidence="5" id="KW-0597">Phosphoprotein</keyword>
<sequence>MLKNLNLRQKFTILLLVILVFGLSLSGLALSSLLRQNARQDIASTALMLMETMSSVRKYTNTQVNPELADKLTTKFLPQSVPAYSAREVFEILRKTPDYRDFFYKEATLNPTNLRDKADSFETEIVESFIKQPNLKEASGFRSIPGGDIFYIARPLPIREESCLVCHSTPEAAPQSMIALYGTANGFGWKLNEIIGAQIISVPANKVINKANYSSLVIIFIVSTVFIAAILLVNFFLNRQVVKPLKRITRVAEEVSTGHMDVEFEQFSNDEIGNLAKAFKRMQLSLEMAMKRIKRSQGNTGN</sequence>
<keyword evidence="10" id="KW-0902">Two-component regulatory system</keyword>
<dbReference type="AlphaFoldDB" id="A0AA40SYW8"/>
<evidence type="ECO:0000313" key="15">
    <source>
        <dbReference type="Proteomes" id="UP001165986"/>
    </source>
</evidence>
<keyword evidence="11 12" id="KW-0472">Membrane</keyword>
<evidence type="ECO:0000256" key="6">
    <source>
        <dbReference type="ARBA" id="ARBA00022679"/>
    </source>
</evidence>
<organism evidence="14 15">
    <name type="scientific">Komarekiella delphini-convector SJRDD-AB1</name>
    <dbReference type="NCBI Taxonomy" id="2593771"/>
    <lineage>
        <taxon>Bacteria</taxon>
        <taxon>Bacillati</taxon>
        <taxon>Cyanobacteriota</taxon>
        <taxon>Cyanophyceae</taxon>
        <taxon>Nostocales</taxon>
        <taxon>Nostocaceae</taxon>
        <taxon>Komarekiella</taxon>
        <taxon>Komarekiella delphini-convector</taxon>
    </lineage>
</organism>
<comment type="catalytic activity">
    <reaction evidence="1">
        <text>ATP + protein L-histidine = ADP + protein N-phospho-L-histidine.</text>
        <dbReference type="EC" id="2.7.13.3"/>
    </reaction>
</comment>
<keyword evidence="6" id="KW-0808">Transferase</keyword>
<evidence type="ECO:0000256" key="3">
    <source>
        <dbReference type="ARBA" id="ARBA00012438"/>
    </source>
</evidence>
<evidence type="ECO:0000313" key="14">
    <source>
        <dbReference type="EMBL" id="MBD6617630.1"/>
    </source>
</evidence>
<evidence type="ECO:0000256" key="7">
    <source>
        <dbReference type="ARBA" id="ARBA00022741"/>
    </source>
</evidence>
<keyword evidence="9" id="KW-0067">ATP-binding</keyword>
<reference evidence="14" key="1">
    <citation type="submission" date="2019-07" db="EMBL/GenBank/DDBJ databases">
        <title>Toxilogical consequences of a new and cryptic species of cyanobacteria (Komarekiella delphini-convector) recovered from the epidermis of a bottlenose dolphin and 1500 ft. in the air.</title>
        <authorList>
            <person name="Brown A.O."/>
            <person name="Dvorak P."/>
            <person name="Villanueva C.D."/>
            <person name="Foss A.J."/>
            <person name="Garvey A.D."/>
            <person name="Gibson Q.A."/>
            <person name="Johansen J.R."/>
            <person name="Casamatta D.A."/>
        </authorList>
    </citation>
    <scope>NUCLEOTIDE SEQUENCE</scope>
    <source>
        <strain evidence="14">SJRDD-AB1</strain>
    </source>
</reference>
<evidence type="ECO:0000259" key="13">
    <source>
        <dbReference type="PROSITE" id="PS50885"/>
    </source>
</evidence>
<dbReference type="GO" id="GO:0005886">
    <property type="term" value="C:plasma membrane"/>
    <property type="evidence" value="ECO:0007669"/>
    <property type="project" value="UniProtKB-SubCell"/>
</dbReference>
<dbReference type="PANTHER" id="PTHR45528">
    <property type="entry name" value="SENSOR HISTIDINE KINASE CPXA"/>
    <property type="match status" value="1"/>
</dbReference>
<comment type="caution">
    <text evidence="14">The sequence shown here is derived from an EMBL/GenBank/DDBJ whole genome shotgun (WGS) entry which is preliminary data.</text>
</comment>
<keyword evidence="12" id="KW-0812">Transmembrane</keyword>
<dbReference type="Pfam" id="PF11845">
    <property type="entry name" value="Tll0287-like"/>
    <property type="match status" value="1"/>
</dbReference>
<dbReference type="GO" id="GO:0004673">
    <property type="term" value="F:protein histidine kinase activity"/>
    <property type="evidence" value="ECO:0007669"/>
    <property type="project" value="UniProtKB-EC"/>
</dbReference>
<dbReference type="RefSeq" id="WP_191758841.1">
    <property type="nucleotide sequence ID" value="NZ_VJXY01000018.1"/>
</dbReference>
<keyword evidence="12" id="KW-1133">Transmembrane helix</keyword>